<dbReference type="Proteomes" id="UP000799750">
    <property type="component" value="Unassembled WGS sequence"/>
</dbReference>
<evidence type="ECO:0000313" key="2">
    <source>
        <dbReference type="EMBL" id="KAF2499045.1"/>
    </source>
</evidence>
<evidence type="ECO:0000256" key="1">
    <source>
        <dbReference type="SAM" id="MobiDB-lite"/>
    </source>
</evidence>
<feature type="compositionally biased region" description="Basic residues" evidence="1">
    <location>
        <begin position="36"/>
        <end position="51"/>
    </location>
</feature>
<feature type="region of interest" description="Disordered" evidence="1">
    <location>
        <begin position="498"/>
        <end position="517"/>
    </location>
</feature>
<accession>A0A6A6R2U5</accession>
<keyword evidence="3" id="KW-1185">Reference proteome</keyword>
<proteinExistence type="predicted"/>
<sequence length="624" mass="71563">MEPTKDRRTSNHPQLTQTQRDVKWAGNQRNKESRKQARNRRKKESRKRTKSLRSPVSENALLWHHDHGAANALAWYHNQESSDMISDRFPKTFLCSIKEMLYKNFASLSLSELRQDYILTASKLSALVKARITVCVPTVDDTYDNLHVLLDDAYDDLHILQDQEIPKHETYAPIPSGFSIACQKATRCPVLRYSVVQCPDSTQTSSTKLRLNTKRRFSSRYTRIKTSRMPYSMRCTITGEQRPRHMVEYQLLCDYELENEFQEEYEYVESIANQAAKDIWLSAVNDIRLGENDALQVLADRTTVLKNCPNPEKNMEVEMLHLCDMVSGLLMDSKEETSEWDRVRDAVNAVYNKTLMAYSFLDHRWASPEVDPEEPDVPDTPPDLNLDGQGLEYSGDTVSIESSEAEELQQHPIRFLGHGELPTPAGSQASKGHKDIASLPRVSESLDLASKEGIRVSIAQESSRSSVWGYASNASIRSCFSGDEETDSTKHLLPVQSVQPDSINQDPDHPSSVSSLDSCGREEITFWKVHKGRNKEWRRLRYKTLKKATEVELKIGEEIVSPLEWIPFPARISRAQVAWDRNLKAFRSEKQRHVMKKSERRRTRAEAQDALGEFFADRDLLHYV</sequence>
<reference evidence="2" key="1">
    <citation type="journal article" date="2020" name="Stud. Mycol.">
        <title>101 Dothideomycetes genomes: a test case for predicting lifestyles and emergence of pathogens.</title>
        <authorList>
            <person name="Haridas S."/>
            <person name="Albert R."/>
            <person name="Binder M."/>
            <person name="Bloem J."/>
            <person name="Labutti K."/>
            <person name="Salamov A."/>
            <person name="Andreopoulos B."/>
            <person name="Baker S."/>
            <person name="Barry K."/>
            <person name="Bills G."/>
            <person name="Bluhm B."/>
            <person name="Cannon C."/>
            <person name="Castanera R."/>
            <person name="Culley D."/>
            <person name="Daum C."/>
            <person name="Ezra D."/>
            <person name="Gonzalez J."/>
            <person name="Henrissat B."/>
            <person name="Kuo A."/>
            <person name="Liang C."/>
            <person name="Lipzen A."/>
            <person name="Lutzoni F."/>
            <person name="Magnuson J."/>
            <person name="Mondo S."/>
            <person name="Nolan M."/>
            <person name="Ohm R."/>
            <person name="Pangilinan J."/>
            <person name="Park H.-J."/>
            <person name="Ramirez L."/>
            <person name="Alfaro M."/>
            <person name="Sun H."/>
            <person name="Tritt A."/>
            <person name="Yoshinaga Y."/>
            <person name="Zwiers L.-H."/>
            <person name="Turgeon B."/>
            <person name="Goodwin S."/>
            <person name="Spatafora J."/>
            <person name="Crous P."/>
            <person name="Grigoriev I."/>
        </authorList>
    </citation>
    <scope>NUCLEOTIDE SEQUENCE</scope>
    <source>
        <strain evidence="2">CBS 269.34</strain>
    </source>
</reference>
<feature type="region of interest" description="Disordered" evidence="1">
    <location>
        <begin position="1"/>
        <end position="53"/>
    </location>
</feature>
<name>A0A6A6R2U5_9PEZI</name>
<evidence type="ECO:0000313" key="3">
    <source>
        <dbReference type="Proteomes" id="UP000799750"/>
    </source>
</evidence>
<protein>
    <submittedName>
        <fullName evidence="2">Uncharacterized protein</fullName>
    </submittedName>
</protein>
<dbReference type="EMBL" id="MU004184">
    <property type="protein sequence ID" value="KAF2499045.1"/>
    <property type="molecule type" value="Genomic_DNA"/>
</dbReference>
<organism evidence="2 3">
    <name type="scientific">Lophium mytilinum</name>
    <dbReference type="NCBI Taxonomy" id="390894"/>
    <lineage>
        <taxon>Eukaryota</taxon>
        <taxon>Fungi</taxon>
        <taxon>Dikarya</taxon>
        <taxon>Ascomycota</taxon>
        <taxon>Pezizomycotina</taxon>
        <taxon>Dothideomycetes</taxon>
        <taxon>Pleosporomycetidae</taxon>
        <taxon>Mytilinidiales</taxon>
        <taxon>Mytilinidiaceae</taxon>
        <taxon>Lophium</taxon>
    </lineage>
</organism>
<gene>
    <name evidence="2" type="ORF">BU16DRAFT_557378</name>
</gene>
<dbReference type="AlphaFoldDB" id="A0A6A6R2U5"/>